<proteinExistence type="predicted"/>
<feature type="chain" id="PRO_5028878583" description="Spy/CpxP family protein refolding chaperone" evidence="2">
    <location>
        <begin position="24"/>
        <end position="162"/>
    </location>
</feature>
<sequence length="162" mass="18855">MRKVLLTAAVAVSAIAAAAPAAAQYAPYPGQPYPGQYAPYGNAYGYNHNYGQVRRLEARVDHVRRTIAQLDRRNILSNREARRLSDEARWLDRRINVLARNGFNQRDSREIEVRLARLEQRIRRDANDRNFRGNYGYGNGYSDRDRDGRNDRYEDDRGWDHD</sequence>
<evidence type="ECO:0000313" key="4">
    <source>
        <dbReference type="Proteomes" id="UP000515955"/>
    </source>
</evidence>
<dbReference type="RefSeq" id="WP_187541077.1">
    <property type="nucleotide sequence ID" value="NZ_CP060717.1"/>
</dbReference>
<dbReference type="AlphaFoldDB" id="A0A7G9S8A2"/>
<dbReference type="KEGG" id="srhi:H9L12_06580"/>
<dbReference type="EMBL" id="CP060717">
    <property type="protein sequence ID" value="QNN64077.1"/>
    <property type="molecule type" value="Genomic_DNA"/>
</dbReference>
<evidence type="ECO:0000256" key="1">
    <source>
        <dbReference type="SAM" id="MobiDB-lite"/>
    </source>
</evidence>
<organism evidence="3 4">
    <name type="scientific">Sphingomonas rhizophila</name>
    <dbReference type="NCBI Taxonomy" id="2071607"/>
    <lineage>
        <taxon>Bacteria</taxon>
        <taxon>Pseudomonadati</taxon>
        <taxon>Pseudomonadota</taxon>
        <taxon>Alphaproteobacteria</taxon>
        <taxon>Sphingomonadales</taxon>
        <taxon>Sphingomonadaceae</taxon>
        <taxon>Sphingomonas</taxon>
    </lineage>
</organism>
<keyword evidence="4" id="KW-1185">Reference proteome</keyword>
<evidence type="ECO:0008006" key="5">
    <source>
        <dbReference type="Google" id="ProtNLM"/>
    </source>
</evidence>
<keyword evidence="2" id="KW-0732">Signal</keyword>
<feature type="region of interest" description="Disordered" evidence="1">
    <location>
        <begin position="129"/>
        <end position="162"/>
    </location>
</feature>
<gene>
    <name evidence="3" type="ORF">H9L12_06580</name>
</gene>
<feature type="compositionally biased region" description="Basic and acidic residues" evidence="1">
    <location>
        <begin position="142"/>
        <end position="162"/>
    </location>
</feature>
<reference evidence="3 4" key="1">
    <citation type="submission" date="2020-08" db="EMBL/GenBank/DDBJ databases">
        <title>Genome sequence of Sphingomonas rhizophila KACC 19189T.</title>
        <authorList>
            <person name="Hyun D.-W."/>
            <person name="Bae J.-W."/>
        </authorList>
    </citation>
    <scope>NUCLEOTIDE SEQUENCE [LARGE SCALE GENOMIC DNA]</scope>
    <source>
        <strain evidence="3 4">KACC 19189</strain>
    </source>
</reference>
<protein>
    <recommendedName>
        <fullName evidence="5">Spy/CpxP family protein refolding chaperone</fullName>
    </recommendedName>
</protein>
<evidence type="ECO:0000256" key="2">
    <source>
        <dbReference type="SAM" id="SignalP"/>
    </source>
</evidence>
<dbReference type="Proteomes" id="UP000515955">
    <property type="component" value="Chromosome"/>
</dbReference>
<evidence type="ECO:0000313" key="3">
    <source>
        <dbReference type="EMBL" id="QNN64077.1"/>
    </source>
</evidence>
<name>A0A7G9S8A2_9SPHN</name>
<accession>A0A7G9S8A2</accession>
<feature type="signal peptide" evidence="2">
    <location>
        <begin position="1"/>
        <end position="23"/>
    </location>
</feature>